<feature type="compositionally biased region" description="Polar residues" evidence="11">
    <location>
        <begin position="371"/>
        <end position="383"/>
    </location>
</feature>
<feature type="compositionally biased region" description="Polar residues" evidence="11">
    <location>
        <begin position="352"/>
        <end position="364"/>
    </location>
</feature>
<feature type="compositionally biased region" description="Low complexity" evidence="11">
    <location>
        <begin position="259"/>
        <end position="284"/>
    </location>
</feature>
<dbReference type="InterPro" id="IPR000210">
    <property type="entry name" value="BTB/POZ_dom"/>
</dbReference>
<name>A0ABD1DBX3_CULPP</name>
<feature type="compositionally biased region" description="Basic and acidic residues" evidence="11">
    <location>
        <begin position="234"/>
        <end position="243"/>
    </location>
</feature>
<feature type="domain" description="C2H2-type" evidence="13">
    <location>
        <begin position="485"/>
        <end position="513"/>
    </location>
</feature>
<keyword evidence="4 10" id="KW-0863">Zinc-finger</keyword>
<evidence type="ECO:0008006" key="16">
    <source>
        <dbReference type="Google" id="ProtNLM"/>
    </source>
</evidence>
<evidence type="ECO:0000256" key="2">
    <source>
        <dbReference type="ARBA" id="ARBA00022723"/>
    </source>
</evidence>
<keyword evidence="7" id="KW-0238">DNA-binding</keyword>
<proteinExistence type="predicted"/>
<organism evidence="14 15">
    <name type="scientific">Culex pipiens pipiens</name>
    <name type="common">Northern house mosquito</name>
    <dbReference type="NCBI Taxonomy" id="38569"/>
    <lineage>
        <taxon>Eukaryota</taxon>
        <taxon>Metazoa</taxon>
        <taxon>Ecdysozoa</taxon>
        <taxon>Arthropoda</taxon>
        <taxon>Hexapoda</taxon>
        <taxon>Insecta</taxon>
        <taxon>Pterygota</taxon>
        <taxon>Neoptera</taxon>
        <taxon>Endopterygota</taxon>
        <taxon>Diptera</taxon>
        <taxon>Nematocera</taxon>
        <taxon>Culicoidea</taxon>
        <taxon>Culicidae</taxon>
        <taxon>Culicinae</taxon>
        <taxon>Culicini</taxon>
        <taxon>Culex</taxon>
        <taxon>Culex</taxon>
    </lineage>
</organism>
<dbReference type="SMART" id="SM00355">
    <property type="entry name" value="ZnF_C2H2"/>
    <property type="match status" value="2"/>
</dbReference>
<feature type="compositionally biased region" description="Basic residues" evidence="11">
    <location>
        <begin position="249"/>
        <end position="258"/>
    </location>
</feature>
<dbReference type="PROSITE" id="PS50157">
    <property type="entry name" value="ZINC_FINGER_C2H2_2"/>
    <property type="match status" value="1"/>
</dbReference>
<keyword evidence="8" id="KW-0804">Transcription</keyword>
<evidence type="ECO:0000256" key="4">
    <source>
        <dbReference type="ARBA" id="ARBA00022771"/>
    </source>
</evidence>
<protein>
    <recommendedName>
        <fullName evidence="16">BTB domain-containing protein</fullName>
    </recommendedName>
</protein>
<keyword evidence="9" id="KW-0539">Nucleus</keyword>
<reference evidence="14 15" key="1">
    <citation type="submission" date="2024-05" db="EMBL/GenBank/DDBJ databases">
        <title>Culex pipiens pipiens assembly and annotation.</title>
        <authorList>
            <person name="Alout H."/>
            <person name="Durand T."/>
        </authorList>
    </citation>
    <scope>NUCLEOTIDE SEQUENCE [LARGE SCALE GENOMIC DNA]</scope>
    <source>
        <strain evidence="14">HA-2024</strain>
        <tissue evidence="14">Whole body</tissue>
    </source>
</reference>
<evidence type="ECO:0000256" key="10">
    <source>
        <dbReference type="PROSITE-ProRule" id="PRU00042"/>
    </source>
</evidence>
<dbReference type="InterPro" id="IPR013087">
    <property type="entry name" value="Znf_C2H2_type"/>
</dbReference>
<dbReference type="Gene3D" id="3.30.710.10">
    <property type="entry name" value="Potassium Channel Kv1.1, Chain A"/>
    <property type="match status" value="1"/>
</dbReference>
<comment type="caution">
    <text evidence="14">The sequence shown here is derived from an EMBL/GenBank/DDBJ whole genome shotgun (WGS) entry which is preliminary data.</text>
</comment>
<gene>
    <name evidence="14" type="ORF">pipiens_009963</name>
</gene>
<dbReference type="EMBL" id="JBEHCU010006416">
    <property type="protein sequence ID" value="KAL1397166.1"/>
    <property type="molecule type" value="Genomic_DNA"/>
</dbReference>
<evidence type="ECO:0000313" key="15">
    <source>
        <dbReference type="Proteomes" id="UP001562425"/>
    </source>
</evidence>
<dbReference type="InterPro" id="IPR011333">
    <property type="entry name" value="SKP1/BTB/POZ_sf"/>
</dbReference>
<evidence type="ECO:0000256" key="3">
    <source>
        <dbReference type="ARBA" id="ARBA00022737"/>
    </source>
</evidence>
<keyword evidence="15" id="KW-1185">Reference proteome</keyword>
<dbReference type="SMART" id="SM00225">
    <property type="entry name" value="BTB"/>
    <property type="match status" value="1"/>
</dbReference>
<dbReference type="GO" id="GO:0008270">
    <property type="term" value="F:zinc ion binding"/>
    <property type="evidence" value="ECO:0007669"/>
    <property type="project" value="UniProtKB-KW"/>
</dbReference>
<evidence type="ECO:0000256" key="7">
    <source>
        <dbReference type="ARBA" id="ARBA00023125"/>
    </source>
</evidence>
<dbReference type="PROSITE" id="PS50097">
    <property type="entry name" value="BTB"/>
    <property type="match status" value="1"/>
</dbReference>
<feature type="region of interest" description="Disordered" evidence="11">
    <location>
        <begin position="350"/>
        <end position="389"/>
    </location>
</feature>
<keyword evidence="2" id="KW-0479">Metal-binding</keyword>
<evidence type="ECO:0000256" key="9">
    <source>
        <dbReference type="ARBA" id="ARBA00023242"/>
    </source>
</evidence>
<evidence type="ECO:0000259" key="12">
    <source>
        <dbReference type="PROSITE" id="PS50097"/>
    </source>
</evidence>
<evidence type="ECO:0000259" key="13">
    <source>
        <dbReference type="PROSITE" id="PS50157"/>
    </source>
</evidence>
<dbReference type="PANTHER" id="PTHR46105:SF5">
    <property type="entry name" value="ZINC FINGER AND BTB DOMAIN-CONTAINING PROTEIN 44 ISOFORM X1"/>
    <property type="match status" value="1"/>
</dbReference>
<keyword evidence="5" id="KW-0862">Zinc</keyword>
<dbReference type="SUPFAM" id="SSF54695">
    <property type="entry name" value="POZ domain"/>
    <property type="match status" value="1"/>
</dbReference>
<dbReference type="AlphaFoldDB" id="A0ABD1DBX3"/>
<evidence type="ECO:0000256" key="8">
    <source>
        <dbReference type="ARBA" id="ARBA00023163"/>
    </source>
</evidence>
<keyword evidence="6" id="KW-0805">Transcription regulation</keyword>
<evidence type="ECO:0000313" key="14">
    <source>
        <dbReference type="EMBL" id="KAL1397166.1"/>
    </source>
</evidence>
<sequence length="514" mass="55933">MFTNWLAPPPTTSLPPDTIIEVGPPPFTRYAAHSALVSAHSGYLRAALRSDNSTGSTTAETIPIYVPNVTAEQFTPLLAYMYTGFLDLNIENIFGVLLATHILHMPRALELCRAFLSASQQQQQHQQQSENYFSSLNAISAVASKPKLEAETSKVVRPIASKATGIGLNFIAPPTSHILLPSTHTPFKSLSGVGLVGPTVATSVDTKRDSFSPPGSVKLTELTESSIATATPEEPPKPSKEHQLPPTTSHKRSSKSLKRASSNKSDSVVTTASKDSTNNSNNDKGVIVDIASCDGPVRFRRVLNDSYGINTANNNNKTICTPDESSKGGNSRYMSTSFHQQMVRNINERKQAASSLASGESYTSSKDENSQDTNRPHSPQSASTTTTTNTIASTTTTTGETYNCVYCKHTFKSQYCYQKHAKRHLIPLSLEVGGGVQPDPEVESEGHGEKQPTTLSSSSSVVRHAKSHHATKREVKPLDMNVQYYPCKTCGSKFPSYYFVHKHRKMCHADEEVL</sequence>
<evidence type="ECO:0000256" key="11">
    <source>
        <dbReference type="SAM" id="MobiDB-lite"/>
    </source>
</evidence>
<feature type="region of interest" description="Disordered" evidence="11">
    <location>
        <begin position="204"/>
        <end position="286"/>
    </location>
</feature>
<dbReference type="InterPro" id="IPR050457">
    <property type="entry name" value="ZnFinger_BTB_dom_contain"/>
</dbReference>
<evidence type="ECO:0000256" key="5">
    <source>
        <dbReference type="ARBA" id="ARBA00022833"/>
    </source>
</evidence>
<feature type="domain" description="BTB" evidence="12">
    <location>
        <begin position="16"/>
        <end position="90"/>
    </location>
</feature>
<dbReference type="CDD" id="cd18186">
    <property type="entry name" value="BTB_POZ_ZBTB_KLHL-like"/>
    <property type="match status" value="1"/>
</dbReference>
<comment type="subcellular location">
    <subcellularLocation>
        <location evidence="1">Nucleus</location>
    </subcellularLocation>
</comment>
<dbReference type="GO" id="GO:0005634">
    <property type="term" value="C:nucleus"/>
    <property type="evidence" value="ECO:0007669"/>
    <property type="project" value="UniProtKB-SubCell"/>
</dbReference>
<dbReference type="PANTHER" id="PTHR46105">
    <property type="entry name" value="AGAP004733-PA"/>
    <property type="match status" value="1"/>
</dbReference>
<dbReference type="GO" id="GO:0003677">
    <property type="term" value="F:DNA binding"/>
    <property type="evidence" value="ECO:0007669"/>
    <property type="project" value="UniProtKB-KW"/>
</dbReference>
<evidence type="ECO:0000256" key="6">
    <source>
        <dbReference type="ARBA" id="ARBA00023015"/>
    </source>
</evidence>
<dbReference type="Pfam" id="PF00651">
    <property type="entry name" value="BTB"/>
    <property type="match status" value="1"/>
</dbReference>
<keyword evidence="3" id="KW-0677">Repeat</keyword>
<feature type="compositionally biased region" description="Polar residues" evidence="11">
    <location>
        <begin position="310"/>
        <end position="319"/>
    </location>
</feature>
<feature type="region of interest" description="Disordered" evidence="11">
    <location>
        <begin position="435"/>
        <end position="474"/>
    </location>
</feature>
<feature type="region of interest" description="Disordered" evidence="11">
    <location>
        <begin position="310"/>
        <end position="333"/>
    </location>
</feature>
<dbReference type="Proteomes" id="UP001562425">
    <property type="component" value="Unassembled WGS sequence"/>
</dbReference>
<dbReference type="PROSITE" id="PS00028">
    <property type="entry name" value="ZINC_FINGER_C2H2_1"/>
    <property type="match status" value="2"/>
</dbReference>
<accession>A0ABD1DBX3</accession>
<evidence type="ECO:0000256" key="1">
    <source>
        <dbReference type="ARBA" id="ARBA00004123"/>
    </source>
</evidence>